<protein>
    <recommendedName>
        <fullName evidence="4">BTB domain-containing protein</fullName>
    </recommendedName>
</protein>
<dbReference type="SUPFAM" id="SSF54695">
    <property type="entry name" value="POZ domain"/>
    <property type="match status" value="1"/>
</dbReference>
<keyword evidence="3" id="KW-1185">Reference proteome</keyword>
<evidence type="ECO:0000256" key="1">
    <source>
        <dbReference type="SAM" id="MobiDB-lite"/>
    </source>
</evidence>
<dbReference type="EMBL" id="KN881649">
    <property type="protein sequence ID" value="KIY51625.1"/>
    <property type="molecule type" value="Genomic_DNA"/>
</dbReference>
<gene>
    <name evidence="2" type="ORF">FISHEDRAFT_64148</name>
</gene>
<feature type="region of interest" description="Disordered" evidence="1">
    <location>
        <begin position="24"/>
        <end position="49"/>
    </location>
</feature>
<organism evidence="2 3">
    <name type="scientific">Fistulina hepatica ATCC 64428</name>
    <dbReference type="NCBI Taxonomy" id="1128425"/>
    <lineage>
        <taxon>Eukaryota</taxon>
        <taxon>Fungi</taxon>
        <taxon>Dikarya</taxon>
        <taxon>Basidiomycota</taxon>
        <taxon>Agaricomycotina</taxon>
        <taxon>Agaricomycetes</taxon>
        <taxon>Agaricomycetidae</taxon>
        <taxon>Agaricales</taxon>
        <taxon>Fistulinaceae</taxon>
        <taxon>Fistulina</taxon>
    </lineage>
</organism>
<evidence type="ECO:0000313" key="3">
    <source>
        <dbReference type="Proteomes" id="UP000054144"/>
    </source>
</evidence>
<sequence length="350" mass="38786">MDDEWDTLLVDNVNLVAMDSVAMDSTKPEAHEQAQQPTPPHSVDGSPLVDENGQLTTLVSVSTEFFPGARHNGLDPDVVLLATDSVFFYVHSQILLEASDNQFRQMLPVPSSRNGQPFVMHVSDSSAILNIILHTIYDLSVAHYSPSFETLSSAIGRFPVYGISPKTRIIPSSPLFALLMSHAPLRPMDVYSLAATYDMFDLAQATSAHLLSLSLSTITDEVAEQMGAVYLKRLFFLHFGRAEALKRALTQPPHPHPPTRTCDFAEQKRLTRAWTLATAYLAWDSRPDLSPTTIESSLHPLADLLTCEDCRRSMLERTKALLVQWSLVKIPVSQSASHLQIDVLKITVLL</sequence>
<evidence type="ECO:0000313" key="2">
    <source>
        <dbReference type="EMBL" id="KIY51625.1"/>
    </source>
</evidence>
<dbReference type="Proteomes" id="UP000054144">
    <property type="component" value="Unassembled WGS sequence"/>
</dbReference>
<dbReference type="InterPro" id="IPR011333">
    <property type="entry name" value="SKP1/BTB/POZ_sf"/>
</dbReference>
<name>A0A0D7AIC9_9AGAR</name>
<reference evidence="2 3" key="1">
    <citation type="journal article" date="2015" name="Fungal Genet. Biol.">
        <title>Evolution of novel wood decay mechanisms in Agaricales revealed by the genome sequences of Fistulina hepatica and Cylindrobasidium torrendii.</title>
        <authorList>
            <person name="Floudas D."/>
            <person name="Held B.W."/>
            <person name="Riley R."/>
            <person name="Nagy L.G."/>
            <person name="Koehler G."/>
            <person name="Ransdell A.S."/>
            <person name="Younus H."/>
            <person name="Chow J."/>
            <person name="Chiniquy J."/>
            <person name="Lipzen A."/>
            <person name="Tritt A."/>
            <person name="Sun H."/>
            <person name="Haridas S."/>
            <person name="LaButti K."/>
            <person name="Ohm R.A."/>
            <person name="Kues U."/>
            <person name="Blanchette R.A."/>
            <person name="Grigoriev I.V."/>
            <person name="Minto R.E."/>
            <person name="Hibbett D.S."/>
        </authorList>
    </citation>
    <scope>NUCLEOTIDE SEQUENCE [LARGE SCALE GENOMIC DNA]</scope>
    <source>
        <strain evidence="2 3">ATCC 64428</strain>
    </source>
</reference>
<accession>A0A0D7AIC9</accession>
<evidence type="ECO:0008006" key="4">
    <source>
        <dbReference type="Google" id="ProtNLM"/>
    </source>
</evidence>
<dbReference type="AlphaFoldDB" id="A0A0D7AIC9"/>
<dbReference type="Gene3D" id="3.30.710.10">
    <property type="entry name" value="Potassium Channel Kv1.1, Chain A"/>
    <property type="match status" value="1"/>
</dbReference>
<proteinExistence type="predicted"/>
<dbReference type="OrthoDB" id="3265815at2759"/>